<dbReference type="InterPro" id="IPR053463">
    <property type="entry name" value="Brz_Regulator"/>
</dbReference>
<evidence type="ECO:0000313" key="1">
    <source>
        <dbReference type="EMBL" id="SFS96526.1"/>
    </source>
</evidence>
<dbReference type="EMBL" id="FOZS01000004">
    <property type="protein sequence ID" value="SFS96526.1"/>
    <property type="molecule type" value="Genomic_DNA"/>
</dbReference>
<dbReference type="AlphaFoldDB" id="A0A1I6U500"/>
<organism evidence="1 2">
    <name type="scientific">Halostagnicola kamekurae</name>
    <dbReference type="NCBI Taxonomy" id="619731"/>
    <lineage>
        <taxon>Archaea</taxon>
        <taxon>Methanobacteriati</taxon>
        <taxon>Methanobacteriota</taxon>
        <taxon>Stenosarchaea group</taxon>
        <taxon>Halobacteria</taxon>
        <taxon>Halobacteriales</taxon>
        <taxon>Natrialbaceae</taxon>
        <taxon>Halostagnicola</taxon>
    </lineage>
</organism>
<protein>
    <submittedName>
        <fullName evidence="1">Uncharacterized protein</fullName>
    </submittedName>
</protein>
<dbReference type="Proteomes" id="UP000199199">
    <property type="component" value="Unassembled WGS sequence"/>
</dbReference>
<sequence length="60" mass="6547">MASVNRTTMEVGCPKCETIISASVPRGTTIDATASDSRSQLRGTETECRSCGHELEVYFY</sequence>
<keyword evidence="2" id="KW-1185">Reference proteome</keyword>
<reference evidence="2" key="1">
    <citation type="submission" date="2016-10" db="EMBL/GenBank/DDBJ databases">
        <authorList>
            <person name="Varghese N."/>
            <person name="Submissions S."/>
        </authorList>
    </citation>
    <scope>NUCLEOTIDE SEQUENCE [LARGE SCALE GENOMIC DNA]</scope>
    <source>
        <strain evidence="2">DSM 22427</strain>
    </source>
</reference>
<proteinExistence type="predicted"/>
<gene>
    <name evidence="1" type="ORF">SAMN04488556_3559</name>
</gene>
<name>A0A1I6U500_9EURY</name>
<evidence type="ECO:0000313" key="2">
    <source>
        <dbReference type="Proteomes" id="UP000199199"/>
    </source>
</evidence>
<dbReference type="Pfam" id="PF23454">
    <property type="entry name" value="Zn_ribbon_Brz"/>
    <property type="match status" value="1"/>
</dbReference>
<accession>A0A1I6U500</accession>